<protein>
    <submittedName>
        <fullName evidence="2">Alpha/beta fold family hydrolase</fullName>
    </submittedName>
</protein>
<accession>A0AB33YYR1</accession>
<keyword evidence="2" id="KW-0378">Hydrolase</keyword>
<dbReference type="Proteomes" id="UP000015462">
    <property type="component" value="Unassembled WGS sequence"/>
</dbReference>
<sequence>MPFIQLEHLNVHYEHQSNGDIPIILLHGNFGSWHYWQPFLQQLPNGFQGYAPDFRGCGDSEVTSSGYDIETLSEDILQFADQLKLDKFHLVGHSLGGAVAQQLAGTNADRIITLTLVAPAPAEGMASLKNISNQGSFFSPEHIFHFLGTIGLKRKLLMTTFKKAMPRLNYNKFYLNLIVEDALKMDIKAFNGFLSTLKKWNGTHLLKHFKFPVLIMHGDLDSVIPLQPLKNMQQHIDNCRFHTFHGVGHSPQLEQPKAFNKVLTAFMEGHKIEPITEESFKKPLSMFAQLKLKLKRIFK</sequence>
<dbReference type="EMBL" id="ASHL01000012">
    <property type="protein sequence ID" value="EPD12336.1"/>
    <property type="molecule type" value="Genomic_DNA"/>
</dbReference>
<keyword evidence="3" id="KW-1185">Reference proteome</keyword>
<dbReference type="SUPFAM" id="SSF53474">
    <property type="entry name" value="alpha/beta-Hydrolases"/>
    <property type="match status" value="1"/>
</dbReference>
<dbReference type="PANTHER" id="PTHR43798:SF33">
    <property type="entry name" value="HYDROLASE, PUTATIVE (AFU_ORTHOLOGUE AFUA_2G14860)-RELATED"/>
    <property type="match status" value="1"/>
</dbReference>
<dbReference type="AlphaFoldDB" id="A0AB33YYR1"/>
<name>A0AB33YYR1_9GAMM</name>
<dbReference type="InterPro" id="IPR000073">
    <property type="entry name" value="AB_hydrolase_1"/>
</dbReference>
<evidence type="ECO:0000313" key="3">
    <source>
        <dbReference type="Proteomes" id="UP000015462"/>
    </source>
</evidence>
<dbReference type="Gene3D" id="3.40.50.1820">
    <property type="entry name" value="alpha/beta hydrolase"/>
    <property type="match status" value="1"/>
</dbReference>
<dbReference type="PANTHER" id="PTHR43798">
    <property type="entry name" value="MONOACYLGLYCEROL LIPASE"/>
    <property type="match status" value="1"/>
</dbReference>
<evidence type="ECO:0000313" key="2">
    <source>
        <dbReference type="EMBL" id="EPD12336.1"/>
    </source>
</evidence>
<dbReference type="GO" id="GO:0016787">
    <property type="term" value="F:hydrolase activity"/>
    <property type="evidence" value="ECO:0007669"/>
    <property type="project" value="UniProtKB-KW"/>
</dbReference>
<dbReference type="Pfam" id="PF00561">
    <property type="entry name" value="Abhydrolase_1"/>
    <property type="match status" value="1"/>
</dbReference>
<feature type="domain" description="AB hydrolase-1" evidence="1">
    <location>
        <begin position="22"/>
        <end position="256"/>
    </location>
</feature>
<comment type="caution">
    <text evidence="2">The sequence shown here is derived from an EMBL/GenBank/DDBJ whole genome shotgun (WGS) entry which is preliminary data.</text>
</comment>
<dbReference type="PRINTS" id="PR00111">
    <property type="entry name" value="ABHYDROLASE"/>
</dbReference>
<proteinExistence type="predicted"/>
<dbReference type="RefSeq" id="WP_016391016.1">
    <property type="nucleotide sequence ID" value="NZ_KE646811.1"/>
</dbReference>
<reference evidence="2 3" key="1">
    <citation type="journal article" date="2013" name="Genome Announc.">
        <title>Genome Sequence of the Pyrene- and Fluoranthene-Degrading Bacterium Cycloclasticus sp. Strain PY97M.</title>
        <authorList>
            <person name="Cui Z."/>
            <person name="Xu G."/>
            <person name="Li Q."/>
            <person name="Gao W."/>
            <person name="Zheng L."/>
        </authorList>
    </citation>
    <scope>NUCLEOTIDE SEQUENCE [LARGE SCALE GENOMIC DNA]</scope>
    <source>
        <strain evidence="2 3">PY97M</strain>
    </source>
</reference>
<dbReference type="InterPro" id="IPR050266">
    <property type="entry name" value="AB_hydrolase_sf"/>
</dbReference>
<dbReference type="GO" id="GO:0016020">
    <property type="term" value="C:membrane"/>
    <property type="evidence" value="ECO:0007669"/>
    <property type="project" value="TreeGrafter"/>
</dbReference>
<organism evidence="2 3">
    <name type="scientific">Cycloclasticus pugetii</name>
    <dbReference type="NCBI Taxonomy" id="34068"/>
    <lineage>
        <taxon>Bacteria</taxon>
        <taxon>Pseudomonadati</taxon>
        <taxon>Pseudomonadota</taxon>
        <taxon>Gammaproteobacteria</taxon>
        <taxon>Thiotrichales</taxon>
        <taxon>Piscirickettsiaceae</taxon>
        <taxon>Cycloclasticus</taxon>
    </lineage>
</organism>
<dbReference type="InterPro" id="IPR029058">
    <property type="entry name" value="AB_hydrolase_fold"/>
</dbReference>
<gene>
    <name evidence="2" type="ORF">L196_11049</name>
</gene>
<evidence type="ECO:0000259" key="1">
    <source>
        <dbReference type="Pfam" id="PF00561"/>
    </source>
</evidence>